<feature type="region of interest" description="Disordered" evidence="1">
    <location>
        <begin position="69"/>
        <end position="90"/>
    </location>
</feature>
<evidence type="ECO:0000313" key="3">
    <source>
        <dbReference type="Proteomes" id="UP000297299"/>
    </source>
</evidence>
<accession>A0A4Y8DB05</accession>
<dbReference type="AlphaFoldDB" id="A0A4Y8DB05"/>
<evidence type="ECO:0000256" key="1">
    <source>
        <dbReference type="SAM" id="MobiDB-lite"/>
    </source>
</evidence>
<comment type="caution">
    <text evidence="2">The sequence shown here is derived from an EMBL/GenBank/DDBJ whole genome shotgun (WGS) entry which is preliminary data.</text>
</comment>
<keyword evidence="3" id="KW-1185">Reference proteome</keyword>
<organism evidence="2 3">
    <name type="scientific">Botryotinia calthae</name>
    <dbReference type="NCBI Taxonomy" id="38488"/>
    <lineage>
        <taxon>Eukaryota</taxon>
        <taxon>Fungi</taxon>
        <taxon>Dikarya</taxon>
        <taxon>Ascomycota</taxon>
        <taxon>Pezizomycotina</taxon>
        <taxon>Leotiomycetes</taxon>
        <taxon>Helotiales</taxon>
        <taxon>Sclerotiniaceae</taxon>
        <taxon>Botryotinia</taxon>
    </lineage>
</organism>
<name>A0A4Y8DB05_9HELO</name>
<dbReference type="Proteomes" id="UP000297299">
    <property type="component" value="Unassembled WGS sequence"/>
</dbReference>
<gene>
    <name evidence="2" type="ORF">BOTCAL_0050g00160</name>
</gene>
<proteinExistence type="predicted"/>
<reference evidence="2 3" key="1">
    <citation type="submission" date="2017-11" db="EMBL/GenBank/DDBJ databases">
        <title>Comparative genomics of Botrytis spp.</title>
        <authorList>
            <person name="Valero-Jimenez C.A."/>
            <person name="Tapia P."/>
            <person name="Veloso J."/>
            <person name="Silva-Moreno E."/>
            <person name="Staats M."/>
            <person name="Valdes J.H."/>
            <person name="Van Kan J.A.L."/>
        </authorList>
    </citation>
    <scope>NUCLEOTIDE SEQUENCE [LARGE SCALE GENOMIC DNA]</scope>
    <source>
        <strain evidence="2 3">MUCL2830</strain>
    </source>
</reference>
<dbReference type="EMBL" id="PHWZ01000050">
    <property type="protein sequence ID" value="TEY78285.1"/>
    <property type="molecule type" value="Genomic_DNA"/>
</dbReference>
<evidence type="ECO:0000313" key="2">
    <source>
        <dbReference type="EMBL" id="TEY78285.1"/>
    </source>
</evidence>
<protein>
    <submittedName>
        <fullName evidence="2">Uncharacterized protein</fullName>
    </submittedName>
</protein>
<sequence length="90" mass="10160">MALAYQKQDAIAIEHLKTRHSAEQNWYFIASNEGITYSKKNSNLSETGLLKELLEETFGNIGLRIETSTCPTRSSDDETRRFYGNSGLKA</sequence>